<evidence type="ECO:0008006" key="3">
    <source>
        <dbReference type="Google" id="ProtNLM"/>
    </source>
</evidence>
<evidence type="ECO:0000313" key="1">
    <source>
        <dbReference type="EMBL" id="TGD17675.1"/>
    </source>
</evidence>
<evidence type="ECO:0000313" key="2">
    <source>
        <dbReference type="Proteomes" id="UP000297348"/>
    </source>
</evidence>
<protein>
    <recommendedName>
        <fullName evidence="3">DUF2642 domain-containing protein</fullName>
    </recommendedName>
</protein>
<gene>
    <name evidence="1" type="ORF">EGT51_11405</name>
</gene>
<reference evidence="1 2" key="1">
    <citation type="submission" date="2018-10" db="EMBL/GenBank/DDBJ databases">
        <title>Lactobacillus sp. R7 and Lactobacillus sp. R19 isolated from fermented mustard green product of Taiwan.</title>
        <authorList>
            <person name="Lin S.-T."/>
        </authorList>
    </citation>
    <scope>NUCLEOTIDE SEQUENCE [LARGE SCALE GENOMIC DNA]</scope>
    <source>
        <strain evidence="1 2">BCRC 81129</strain>
    </source>
</reference>
<comment type="caution">
    <text evidence="1">The sequence shown here is derived from an EMBL/GenBank/DDBJ whole genome shotgun (WGS) entry which is preliminary data.</text>
</comment>
<proteinExistence type="predicted"/>
<organism evidence="1 2">
    <name type="scientific">Levilactobacillus suantsaiihabitans</name>
    <dbReference type="NCBI Taxonomy" id="2487722"/>
    <lineage>
        <taxon>Bacteria</taxon>
        <taxon>Bacillati</taxon>
        <taxon>Bacillota</taxon>
        <taxon>Bacilli</taxon>
        <taxon>Lactobacillales</taxon>
        <taxon>Lactobacillaceae</taxon>
        <taxon>Levilactobacillus</taxon>
    </lineage>
</organism>
<sequence>MPRVSHSIKSLLQRAYQNNLITTLIFNDVTYTGTVDFLSATTVYLGLSAGRTQELPLAGVHRVQLHQSQSWWYLYDQSPQ</sequence>
<dbReference type="AlphaFoldDB" id="A0A4Z0J7V2"/>
<name>A0A4Z0J7V2_9LACO</name>
<accession>A0A4Z0J7V2</accession>
<dbReference type="OrthoDB" id="2297373at2"/>
<keyword evidence="2" id="KW-1185">Reference proteome</keyword>
<dbReference type="Proteomes" id="UP000297348">
    <property type="component" value="Unassembled WGS sequence"/>
</dbReference>
<dbReference type="EMBL" id="RKLX01000025">
    <property type="protein sequence ID" value="TGD17675.1"/>
    <property type="molecule type" value="Genomic_DNA"/>
</dbReference>